<evidence type="ECO:0000256" key="7">
    <source>
        <dbReference type="PROSITE-ProRule" id="PRU01360"/>
    </source>
</evidence>
<organism evidence="9 10">
    <name type="scientific">Helicobacter cetorum (strain ATCC BAA-429 / MIT 00-7128)</name>
    <dbReference type="NCBI Taxonomy" id="182217"/>
    <lineage>
        <taxon>Bacteria</taxon>
        <taxon>Pseudomonadati</taxon>
        <taxon>Campylobacterota</taxon>
        <taxon>Epsilonproteobacteria</taxon>
        <taxon>Campylobacterales</taxon>
        <taxon>Helicobacteraceae</taxon>
        <taxon>Helicobacter</taxon>
    </lineage>
</organism>
<reference evidence="10" key="1">
    <citation type="submission" date="2012-04" db="EMBL/GenBank/DDBJ databases">
        <title>Complete genome sequence of Helicobacter cetorum strain MIT 00-7128.</title>
        <authorList>
            <person name="Kersulyte D."/>
            <person name="Berg D.E."/>
        </authorList>
    </citation>
    <scope>NUCLEOTIDE SEQUENCE [LARGE SCALE GENOMIC DNA]</scope>
    <source>
        <strain evidence="10">MIT 00-7128</strain>
    </source>
</reference>
<dbReference type="Pfam" id="PF07715">
    <property type="entry name" value="Plug"/>
    <property type="match status" value="1"/>
</dbReference>
<dbReference type="SUPFAM" id="SSF56935">
    <property type="entry name" value="Porins"/>
    <property type="match status" value="1"/>
</dbReference>
<name>I0EPF2_HELC0</name>
<evidence type="ECO:0000256" key="3">
    <source>
        <dbReference type="ARBA" id="ARBA00022452"/>
    </source>
</evidence>
<keyword evidence="2 7" id="KW-0813">Transport</keyword>
<evidence type="ECO:0000256" key="6">
    <source>
        <dbReference type="ARBA" id="ARBA00023237"/>
    </source>
</evidence>
<dbReference type="EMBL" id="CP003479">
    <property type="protein sequence ID" value="AFI04821.1"/>
    <property type="molecule type" value="Genomic_DNA"/>
</dbReference>
<dbReference type="InterPro" id="IPR039426">
    <property type="entry name" value="TonB-dep_rcpt-like"/>
</dbReference>
<dbReference type="KEGG" id="hce:HCW_07820"/>
<dbReference type="Gene3D" id="2.170.130.10">
    <property type="entry name" value="TonB-dependent receptor, plug domain"/>
    <property type="match status" value="1"/>
</dbReference>
<protein>
    <submittedName>
        <fullName evidence="9">Iron(III) dicitrate transport protein</fullName>
    </submittedName>
</protein>
<dbReference type="Proteomes" id="UP000005010">
    <property type="component" value="Chromosome"/>
</dbReference>
<keyword evidence="6 7" id="KW-0998">Cell outer membrane</keyword>
<dbReference type="AlphaFoldDB" id="I0EPF2"/>
<dbReference type="GO" id="GO:0033214">
    <property type="term" value="P:siderophore-iron import into cell"/>
    <property type="evidence" value="ECO:0007669"/>
    <property type="project" value="TreeGrafter"/>
</dbReference>
<evidence type="ECO:0000256" key="2">
    <source>
        <dbReference type="ARBA" id="ARBA00022448"/>
    </source>
</evidence>
<evidence type="ECO:0000256" key="5">
    <source>
        <dbReference type="ARBA" id="ARBA00023136"/>
    </source>
</evidence>
<comment type="subcellular location">
    <subcellularLocation>
        <location evidence="1 7">Cell outer membrane</location>
        <topology evidence="1 7">Multi-pass membrane protein</topology>
    </subcellularLocation>
</comment>
<proteinExistence type="inferred from homology"/>
<keyword evidence="4 7" id="KW-0812">Transmembrane</keyword>
<dbReference type="InterPro" id="IPR012910">
    <property type="entry name" value="Plug_dom"/>
</dbReference>
<dbReference type="eggNOG" id="COG4772">
    <property type="taxonomic scope" value="Bacteria"/>
</dbReference>
<dbReference type="PROSITE" id="PS52016">
    <property type="entry name" value="TONB_DEPENDENT_REC_3"/>
    <property type="match status" value="1"/>
</dbReference>
<evidence type="ECO:0000259" key="8">
    <source>
        <dbReference type="Pfam" id="PF07715"/>
    </source>
</evidence>
<gene>
    <name evidence="9" type="ordered locus">HCW_07820</name>
</gene>
<dbReference type="HOGENOM" id="CLU_008287_17_2_7"/>
<dbReference type="PANTHER" id="PTHR30442:SF0">
    <property type="entry name" value="FE(3+) DICITRATE TRANSPORT PROTEIN FECA"/>
    <property type="match status" value="1"/>
</dbReference>
<keyword evidence="10" id="KW-1185">Reference proteome</keyword>
<keyword evidence="3 7" id="KW-1134">Transmembrane beta strand</keyword>
<evidence type="ECO:0000313" key="9">
    <source>
        <dbReference type="EMBL" id="AFI04821.1"/>
    </source>
</evidence>
<evidence type="ECO:0000256" key="1">
    <source>
        <dbReference type="ARBA" id="ARBA00004571"/>
    </source>
</evidence>
<evidence type="ECO:0000313" key="10">
    <source>
        <dbReference type="Proteomes" id="UP000005010"/>
    </source>
</evidence>
<dbReference type="PANTHER" id="PTHR30442">
    <property type="entry name" value="IRON III DICITRATE TRANSPORT PROTEIN FECA"/>
    <property type="match status" value="1"/>
</dbReference>
<evidence type="ECO:0000256" key="4">
    <source>
        <dbReference type="ARBA" id="ARBA00022692"/>
    </source>
</evidence>
<dbReference type="InterPro" id="IPR037066">
    <property type="entry name" value="Plug_dom_sf"/>
</dbReference>
<feature type="domain" description="TonB-dependent receptor plug" evidence="8">
    <location>
        <begin position="66"/>
        <end position="179"/>
    </location>
</feature>
<dbReference type="PATRIC" id="fig|182217.3.peg.1658"/>
<comment type="similarity">
    <text evidence="7">Belongs to the TonB-dependent receptor family.</text>
</comment>
<dbReference type="Gene3D" id="2.40.170.20">
    <property type="entry name" value="TonB-dependent receptor, beta-barrel domain"/>
    <property type="match status" value="1"/>
</dbReference>
<sequence length="831" mass="94584">MKKALKYFSVSLALMVSFNEILLAKSKDYTLGKIKATGQKDNLSGFVNTSYNGLTAPKSWQDEEVKKFSGSRTVISNKQLMQTANQSIEEALQNVPGMQIRNTSGIGVLPVIQVRGFGAGGSGHSNAAQILVNGIPIYIGPYAQIGLPVFPVTFQSVDRIDVIKGGSSVQYGPNTFGGVINIITKPITDKWVNEAAERITFWNKAQPKDWVDKNAHPINNSLENNMLYNTYVKTGGKIGKHFGIMAQANWVRGQGFRINQPTSISNYMLDGEYDINENNDIKAYYQYYDFNMSTPGSLDWASYEQNRFANNRPYNKKSGRAKRFGIVYTNRFGDIDKVGGIFTFTYYTQDMTRNFQIDSNYNSSNTHLCLEGVACPFGGNMYPYTSNTYNGFTLDQNPRRVVFNAFEPKLNLVVNTGKIKQTFIMGMRYFTTDMYAKNFRNTLSCNNENASWCDNGGVNPQVYEGSAPGMSGWYDKKNHYRRWNNDYVAAYISDKIEMFDSKLSITPGVRYTFMQYHYTGDKSWGYEPPKIDLQKISNMNVWNPSVNIDYTAYEDNKHTMFTYFTYQRSFLPPQLNVISVGNVTNEYFTQHFDQVEVGARYSYKNKFSFNADYYRIWAKDYATGQYAIYTSGPNKGNIRPVNGYSQGVELEAYYRPIRGLQFHAAFNYIDTRVTSHFALTDLAGDSLKGTSYNKMFPFVSPYQFIFDARYTYKRTTFGLSSYFYSRAYSNIGNTVERNTYWDLGGNNINGGGAGCGAWCMTVSRGELPWYWVWNIEVSQVFWENGRHRVYGSLQVNNLFNMQYYFIGIGSSPSGFQSAPGRSVTAYLSYQF</sequence>
<dbReference type="GO" id="GO:0009279">
    <property type="term" value="C:cell outer membrane"/>
    <property type="evidence" value="ECO:0007669"/>
    <property type="project" value="UniProtKB-SubCell"/>
</dbReference>
<dbReference type="STRING" id="182217.HCW_07820"/>
<accession>I0EPF2</accession>
<dbReference type="InterPro" id="IPR036942">
    <property type="entry name" value="Beta-barrel_TonB_sf"/>
</dbReference>
<keyword evidence="5 7" id="KW-0472">Membrane</keyword>